<dbReference type="Gene3D" id="1.10.630.10">
    <property type="entry name" value="Cytochrome P450"/>
    <property type="match status" value="1"/>
</dbReference>
<keyword evidence="3 10" id="KW-0479">Metal-binding</keyword>
<dbReference type="AlphaFoldDB" id="A0A1C5HMP5"/>
<keyword evidence="7 10" id="KW-0503">Monooxygenase</keyword>
<feature type="region of interest" description="Disordered" evidence="11">
    <location>
        <begin position="320"/>
        <end position="339"/>
    </location>
</feature>
<evidence type="ECO:0000256" key="9">
    <source>
        <dbReference type="ARBA" id="ARBA00060683"/>
    </source>
</evidence>
<dbReference type="GO" id="GO:0017000">
    <property type="term" value="P:antibiotic biosynthetic process"/>
    <property type="evidence" value="ECO:0007669"/>
    <property type="project" value="UniProtKB-KW"/>
</dbReference>
<keyword evidence="13" id="KW-1185">Reference proteome</keyword>
<dbReference type="Pfam" id="PF00067">
    <property type="entry name" value="p450"/>
    <property type="match status" value="1"/>
</dbReference>
<dbReference type="GO" id="GO:0020037">
    <property type="term" value="F:heme binding"/>
    <property type="evidence" value="ECO:0007669"/>
    <property type="project" value="InterPro"/>
</dbReference>
<dbReference type="PRINTS" id="PR00385">
    <property type="entry name" value="P450"/>
</dbReference>
<protein>
    <submittedName>
        <fullName evidence="12">Cytochrome P450</fullName>
    </submittedName>
</protein>
<dbReference type="Proteomes" id="UP000198217">
    <property type="component" value="Chromosome I"/>
</dbReference>
<evidence type="ECO:0000256" key="7">
    <source>
        <dbReference type="ARBA" id="ARBA00023033"/>
    </source>
</evidence>
<dbReference type="RefSeq" id="WP_157748093.1">
    <property type="nucleotide sequence ID" value="NZ_LT607750.1"/>
</dbReference>
<dbReference type="FunFam" id="1.10.630.10:FF:000018">
    <property type="entry name" value="Cytochrome P450 monooxygenase"/>
    <property type="match status" value="1"/>
</dbReference>
<evidence type="ECO:0000256" key="11">
    <source>
        <dbReference type="SAM" id="MobiDB-lite"/>
    </source>
</evidence>
<keyword evidence="2 10" id="KW-0349">Heme</keyword>
<name>A0A1C5HMP5_9ACTN</name>
<dbReference type="SUPFAM" id="SSF48264">
    <property type="entry name" value="Cytochrome P450"/>
    <property type="match status" value="1"/>
</dbReference>
<dbReference type="PRINTS" id="PR00359">
    <property type="entry name" value="BP450"/>
</dbReference>
<evidence type="ECO:0000313" key="12">
    <source>
        <dbReference type="EMBL" id="SCG46841.1"/>
    </source>
</evidence>
<dbReference type="PANTHER" id="PTHR46696">
    <property type="entry name" value="P450, PUTATIVE (EUROFUNG)-RELATED"/>
    <property type="match status" value="1"/>
</dbReference>
<feature type="compositionally biased region" description="Basic and acidic residues" evidence="11">
    <location>
        <begin position="323"/>
        <end position="339"/>
    </location>
</feature>
<evidence type="ECO:0000313" key="13">
    <source>
        <dbReference type="Proteomes" id="UP000198217"/>
    </source>
</evidence>
<dbReference type="InterPro" id="IPR002397">
    <property type="entry name" value="Cyt_P450_B"/>
</dbReference>
<evidence type="ECO:0000256" key="1">
    <source>
        <dbReference type="ARBA" id="ARBA00010617"/>
    </source>
</evidence>
<evidence type="ECO:0000256" key="4">
    <source>
        <dbReference type="ARBA" id="ARBA00022857"/>
    </source>
</evidence>
<dbReference type="GO" id="GO:0016705">
    <property type="term" value="F:oxidoreductase activity, acting on paired donors, with incorporation or reduction of molecular oxygen"/>
    <property type="evidence" value="ECO:0007669"/>
    <property type="project" value="InterPro"/>
</dbReference>
<evidence type="ECO:0000256" key="10">
    <source>
        <dbReference type="RuleBase" id="RU000461"/>
    </source>
</evidence>
<dbReference type="InterPro" id="IPR017972">
    <property type="entry name" value="Cyt_P450_CS"/>
</dbReference>
<dbReference type="PANTHER" id="PTHR46696:SF1">
    <property type="entry name" value="CYTOCHROME P450 YJIB-RELATED"/>
    <property type="match status" value="1"/>
</dbReference>
<evidence type="ECO:0000256" key="5">
    <source>
        <dbReference type="ARBA" id="ARBA00023002"/>
    </source>
</evidence>
<dbReference type="PROSITE" id="PS00086">
    <property type="entry name" value="CYTOCHROME_P450"/>
    <property type="match status" value="1"/>
</dbReference>
<accession>A0A1C5HMP5</accession>
<organism evidence="12 13">
    <name type="scientific">Micromonospora echinaurantiaca</name>
    <dbReference type="NCBI Taxonomy" id="47857"/>
    <lineage>
        <taxon>Bacteria</taxon>
        <taxon>Bacillati</taxon>
        <taxon>Actinomycetota</taxon>
        <taxon>Actinomycetes</taxon>
        <taxon>Micromonosporales</taxon>
        <taxon>Micromonosporaceae</taxon>
        <taxon>Micromonospora</taxon>
    </lineage>
</organism>
<dbReference type="GO" id="GO:0005506">
    <property type="term" value="F:iron ion binding"/>
    <property type="evidence" value="ECO:0007669"/>
    <property type="project" value="InterPro"/>
</dbReference>
<sequence length="401" mass="45011">MDIASALKVLNSPEGRAEPYAAYAAMHAHGPVIPFGRRVHIIVGYDHVDAMMRDSRLLLDGTVSLDRYVRNWREHPSMRMMANSLHSVNPPDHTRVRRVFGAAFTARRVAAMQEKIEQRVDRLIDTLLESRGGSVEFMETFAYPLPLGIFCDLMGVPDADGEWLRPHWDELVKVQNMQFGEALFSADHATAELSRYFDRLVAERRAEPRDDFLTALLEANDTAVEGLDHDELIANLVLLLMAGWETVANMLGSGLVLLLERPEQARRLREDPSLAPGFVDEILRMESPIQWTLRWAAEDITVAGVNVKANQHVQMMLGAANRDPNRFPDPDRFDPDRPNNHPLTFGAGAHICLGQALGRLQGRIAFPQLLRRLPDLAVAEEPTRLDRPAQRGYSKLPVSVG</sequence>
<evidence type="ECO:0000256" key="3">
    <source>
        <dbReference type="ARBA" id="ARBA00022723"/>
    </source>
</evidence>
<keyword evidence="6 10" id="KW-0408">Iron</keyword>
<evidence type="ECO:0000256" key="6">
    <source>
        <dbReference type="ARBA" id="ARBA00023004"/>
    </source>
</evidence>
<dbReference type="GO" id="GO:0004497">
    <property type="term" value="F:monooxygenase activity"/>
    <property type="evidence" value="ECO:0007669"/>
    <property type="project" value="UniProtKB-KW"/>
</dbReference>
<comment type="pathway">
    <text evidence="9">Antibiotic biosynthesis; mycinamicin biosynthesis.</text>
</comment>
<dbReference type="InterPro" id="IPR001128">
    <property type="entry name" value="Cyt_P450"/>
</dbReference>
<evidence type="ECO:0000256" key="2">
    <source>
        <dbReference type="ARBA" id="ARBA00022617"/>
    </source>
</evidence>
<gene>
    <name evidence="12" type="ORF">GA0070609_1839</name>
</gene>
<proteinExistence type="inferred from homology"/>
<keyword evidence="5 10" id="KW-0560">Oxidoreductase</keyword>
<dbReference type="EMBL" id="LT607750">
    <property type="protein sequence ID" value="SCG46841.1"/>
    <property type="molecule type" value="Genomic_DNA"/>
</dbReference>
<keyword evidence="4" id="KW-0521">NADP</keyword>
<dbReference type="InterPro" id="IPR036396">
    <property type="entry name" value="Cyt_P450_sf"/>
</dbReference>
<evidence type="ECO:0000256" key="8">
    <source>
        <dbReference type="ARBA" id="ARBA00023194"/>
    </source>
</evidence>
<reference evidence="12 13" key="1">
    <citation type="submission" date="2016-06" db="EMBL/GenBank/DDBJ databases">
        <authorList>
            <person name="Kjaerup R.B."/>
            <person name="Dalgaard T.S."/>
            <person name="Juul-Madsen H.R."/>
        </authorList>
    </citation>
    <scope>NUCLEOTIDE SEQUENCE [LARGE SCALE GENOMIC DNA]</scope>
    <source>
        <strain evidence="12 13">DSM 43904</strain>
    </source>
</reference>
<dbReference type="CDD" id="cd20625">
    <property type="entry name" value="CYP164-like"/>
    <property type="match status" value="1"/>
</dbReference>
<comment type="similarity">
    <text evidence="1 10">Belongs to the cytochrome P450 family.</text>
</comment>
<keyword evidence="8" id="KW-0045">Antibiotic biosynthesis</keyword>